<dbReference type="Pfam" id="PF04122">
    <property type="entry name" value="CW_binding_2"/>
    <property type="match status" value="3"/>
</dbReference>
<dbReference type="PANTHER" id="PTHR30032">
    <property type="entry name" value="N-ACETYLMURAMOYL-L-ALANINE AMIDASE-RELATED"/>
    <property type="match status" value="1"/>
</dbReference>
<feature type="domain" description="Sporulation stage II protein D amidase enhancer LytB N-terminal" evidence="3">
    <location>
        <begin position="278"/>
        <end position="375"/>
    </location>
</feature>
<dbReference type="GO" id="GO:0030435">
    <property type="term" value="P:sporulation resulting in formation of a cellular spore"/>
    <property type="evidence" value="ECO:0007669"/>
    <property type="project" value="InterPro"/>
</dbReference>
<gene>
    <name evidence="4" type="ORF">FB467_0858</name>
</gene>
<dbReference type="EMBL" id="VFOP01000001">
    <property type="protein sequence ID" value="TQL49766.1"/>
    <property type="molecule type" value="Genomic_DNA"/>
</dbReference>
<dbReference type="OrthoDB" id="9773852at2"/>
<feature type="compositionally biased region" description="Low complexity" evidence="1">
    <location>
        <begin position="50"/>
        <end position="59"/>
    </location>
</feature>
<organism evidence="4 5">
    <name type="scientific">Ornithinicoccus hortensis</name>
    <dbReference type="NCBI Taxonomy" id="82346"/>
    <lineage>
        <taxon>Bacteria</taxon>
        <taxon>Bacillati</taxon>
        <taxon>Actinomycetota</taxon>
        <taxon>Actinomycetes</taxon>
        <taxon>Micrococcales</taxon>
        <taxon>Intrasporangiaceae</taxon>
        <taxon>Ornithinicoccus</taxon>
    </lineage>
</organism>
<dbReference type="InterPro" id="IPR051922">
    <property type="entry name" value="Bact_Sporulation_Assoc"/>
</dbReference>
<dbReference type="InterPro" id="IPR007253">
    <property type="entry name" value="Cell_wall-bd_2"/>
</dbReference>
<reference evidence="4 5" key="1">
    <citation type="submission" date="2019-06" db="EMBL/GenBank/DDBJ databases">
        <title>Sequencing the genomes of 1000 actinobacteria strains.</title>
        <authorList>
            <person name="Klenk H.-P."/>
        </authorList>
    </citation>
    <scope>NUCLEOTIDE SEQUENCE [LARGE SCALE GENOMIC DNA]</scope>
    <source>
        <strain evidence="4 5">DSM 12335</strain>
    </source>
</reference>
<evidence type="ECO:0000313" key="4">
    <source>
        <dbReference type="EMBL" id="TQL49766.1"/>
    </source>
</evidence>
<proteinExistence type="predicted"/>
<evidence type="ECO:0000256" key="1">
    <source>
        <dbReference type="SAM" id="MobiDB-lite"/>
    </source>
</evidence>
<feature type="chain" id="PRO_5038538274" evidence="2">
    <location>
        <begin position="23"/>
        <end position="815"/>
    </location>
</feature>
<comment type="caution">
    <text evidence="4">The sequence shown here is derived from an EMBL/GenBank/DDBJ whole genome shotgun (WGS) entry which is preliminary data.</text>
</comment>
<evidence type="ECO:0000313" key="5">
    <source>
        <dbReference type="Proteomes" id="UP000319516"/>
    </source>
</evidence>
<protein>
    <submittedName>
        <fullName evidence="4">SpoIID/LytB domain protein</fullName>
    </submittedName>
</protein>
<name>A0A542YNU0_9MICO</name>
<keyword evidence="5" id="KW-1185">Reference proteome</keyword>
<dbReference type="RefSeq" id="WP_141783984.1">
    <property type="nucleotide sequence ID" value="NZ_BAAAIK010000003.1"/>
</dbReference>
<dbReference type="Proteomes" id="UP000319516">
    <property type="component" value="Unassembled WGS sequence"/>
</dbReference>
<dbReference type="Pfam" id="PF08486">
    <property type="entry name" value="SpoIID"/>
    <property type="match status" value="1"/>
</dbReference>
<feature type="signal peptide" evidence="2">
    <location>
        <begin position="1"/>
        <end position="22"/>
    </location>
</feature>
<dbReference type="Gene3D" id="3.40.50.12090">
    <property type="match status" value="2"/>
</dbReference>
<dbReference type="NCBIfam" id="TIGR02669">
    <property type="entry name" value="SpoIID_LytB"/>
    <property type="match status" value="1"/>
</dbReference>
<evidence type="ECO:0000259" key="3">
    <source>
        <dbReference type="Pfam" id="PF08486"/>
    </source>
</evidence>
<dbReference type="PANTHER" id="PTHR30032:SF8">
    <property type="entry name" value="GERMINATION-SPECIFIC N-ACETYLMURAMOYL-L-ALANINE AMIDASE"/>
    <property type="match status" value="1"/>
</dbReference>
<dbReference type="AlphaFoldDB" id="A0A542YNU0"/>
<evidence type="ECO:0000256" key="2">
    <source>
        <dbReference type="SAM" id="SignalP"/>
    </source>
</evidence>
<dbReference type="InterPro" id="IPR013693">
    <property type="entry name" value="SpoIID/LytB_N"/>
</dbReference>
<keyword evidence="2" id="KW-0732">Signal</keyword>
<accession>A0A542YNU0</accession>
<feature type="region of interest" description="Disordered" evidence="1">
    <location>
        <begin position="40"/>
        <end position="59"/>
    </location>
</feature>
<dbReference type="InterPro" id="IPR013486">
    <property type="entry name" value="SpoIID/LytB"/>
</dbReference>
<sequence>MRRTLVTALAVLSLAIAPASLAQPEPTTADEPAADVVVLGVTPDDGEGGEAPAGELEPTPEIVVNDDGLVEDQRHGMVAPEAEVLGHVPEAVVVPDQTTLPAAEPHAEVFDRPSDGIFDLVGGGFGHGIGMSQYGADGAGKAGLNHKQILDFYYPGTKLETRSTGTIRIGITIDNDGVTRVAHRSGLQVSSGPGGTKYTLPSGRNQWRVLATGSSASSCQLQGRDSAGTWTAYWPSGMAKACPVTFSSPSESTVDLYLPSGQLRVYRGAITGTHTGSSALTTVNALPMQQYLRSVVNTEMPNYFHAQALRVQAVAARTYALRGSGGTPSYDTCDTTYCQAYSGRGVRNSNGTITSHEHPNADAAVEATNGQVLTFKFADGVTRLATTMYSSSTGGWTTTGGAGHDYLAAHADPYDAVAGNARNSWTAELPASSLEARYGIHRVERVQILTRDGHGKWGGRVLTARVEGYTSGGQYTYADATGGGLQMARPWPAWNKGLSSNYFTFTGGGTPPSADPVRLSGTDRYGTAAEVAKAWSPGVSVVYVVSGQQYPDALTAAARAGVYDAPVLLVKKGSIPAATDSALVRLKPQRVVVIGGTGAVSSTVATKLKGYTTSGNLQRVAGSDRYETAAALASYYPSGGSRVYLASGQNFPDALAVAALAGDQQAPLLLTRKGGLDAATVAELKRLNAGEVVVLGGTAAISKKTAEQAAGHTRSGSYTRLAGANRYETAKAVAARFPAGSSPAHVASGQEFPDAMVGAALAGRRGTPILLTRADSVPPATASALQRQSPSQMYVFGGKAVVHDSTLADLGEYLP</sequence>